<evidence type="ECO:0000256" key="1">
    <source>
        <dbReference type="SAM" id="Coils"/>
    </source>
</evidence>
<dbReference type="Proteomes" id="UP000234433">
    <property type="component" value="Unassembled WGS sequence"/>
</dbReference>
<feature type="coiled-coil region" evidence="1">
    <location>
        <begin position="563"/>
        <end position="590"/>
    </location>
</feature>
<dbReference type="OrthoDB" id="1701659at2"/>
<evidence type="ECO:0000256" key="3">
    <source>
        <dbReference type="SAM" id="Phobius"/>
    </source>
</evidence>
<dbReference type="InterPro" id="IPR027417">
    <property type="entry name" value="P-loop_NTPase"/>
</dbReference>
<name>A0A2H1KXY2_9MICO</name>
<evidence type="ECO:0000313" key="6">
    <source>
        <dbReference type="Proteomes" id="UP000234433"/>
    </source>
</evidence>
<feature type="region of interest" description="Disordered" evidence="2">
    <location>
        <begin position="296"/>
        <end position="326"/>
    </location>
</feature>
<evidence type="ECO:0000256" key="2">
    <source>
        <dbReference type="SAM" id="MobiDB-lite"/>
    </source>
</evidence>
<dbReference type="InterPro" id="IPR048428">
    <property type="entry name" value="YobI-NTPase"/>
</dbReference>
<keyword evidence="3" id="KW-0472">Membrane</keyword>
<dbReference type="RefSeq" id="WP_145997000.1">
    <property type="nucleotide sequence ID" value="NZ_FXZD01000015.1"/>
</dbReference>
<dbReference type="SUPFAM" id="SSF52540">
    <property type="entry name" value="P-loop containing nucleoside triphosphate hydrolases"/>
    <property type="match status" value="1"/>
</dbReference>
<evidence type="ECO:0000313" key="5">
    <source>
        <dbReference type="EMBL" id="SMY04587.1"/>
    </source>
</evidence>
<proteinExistence type="predicted"/>
<protein>
    <recommendedName>
        <fullName evidence="4">YobI-like P-loop NTPase domain-containing protein</fullName>
    </recommendedName>
</protein>
<dbReference type="AlphaFoldDB" id="A0A2H1KXY2"/>
<evidence type="ECO:0000259" key="4">
    <source>
        <dbReference type="Pfam" id="PF20693"/>
    </source>
</evidence>
<keyword evidence="3" id="KW-1133">Transmembrane helix</keyword>
<feature type="transmembrane region" description="Helical" evidence="3">
    <location>
        <begin position="178"/>
        <end position="202"/>
    </location>
</feature>
<dbReference type="Pfam" id="PF20693">
    <property type="entry name" value="YobI-ATPase"/>
    <property type="match status" value="1"/>
</dbReference>
<dbReference type="EMBL" id="FXZD01000015">
    <property type="protein sequence ID" value="SMY04587.1"/>
    <property type="molecule type" value="Genomic_DNA"/>
</dbReference>
<organism evidence="5 6">
    <name type="scientific">Brevibacterium antiquum CNRZ 918</name>
    <dbReference type="NCBI Taxonomy" id="1255637"/>
    <lineage>
        <taxon>Bacteria</taxon>
        <taxon>Bacillati</taxon>
        <taxon>Actinomycetota</taxon>
        <taxon>Actinomycetes</taxon>
        <taxon>Micrococcales</taxon>
        <taxon>Brevibacteriaceae</taxon>
        <taxon>Brevibacterium</taxon>
    </lineage>
</organism>
<feature type="transmembrane region" description="Helical" evidence="3">
    <location>
        <begin position="143"/>
        <end position="166"/>
    </location>
</feature>
<reference evidence="5 6" key="1">
    <citation type="submission" date="2017-03" db="EMBL/GenBank/DDBJ databases">
        <authorList>
            <person name="Afonso C.L."/>
            <person name="Miller P.J."/>
            <person name="Scott M.A."/>
            <person name="Spackman E."/>
            <person name="Goraichik I."/>
            <person name="Dimitrov K.M."/>
            <person name="Suarez D.L."/>
            <person name="Swayne D.E."/>
        </authorList>
    </citation>
    <scope>NUCLEOTIDE SEQUENCE [LARGE SCALE GENOMIC DNA]</scope>
    <source>
        <strain evidence="5 6">CNRZ 918</strain>
    </source>
</reference>
<gene>
    <name evidence="5" type="ORF">BANT918_03106</name>
</gene>
<sequence length="1234" mass="135618">MDVVQARIESWGRSASTVSVPELMPLAPVYDPETHAFYVDLVENALTKSHDGVLNIALSGGYGVGKSSILSEVARRHRGEVISISLSTLGFPEDETQPGGPTAQVAAAKTNRVQKEIVKQLLYSRRPAKTPGSRYRRATRLPVALMGLYAALVGVFVTTVFLLTGWGVKVAESLGIEAAMWVISLVISSVTAVTAFPILALFHHQLQLTALGAGGTTIALSPKSATYFDEYLDEIIYFFEMVKSDIVIFEDIDRFNDPHIFDTLRSLNAILNGAEQLNGRRIRFIYAVKDSIFDSHGGRAKPSESLTKAPEQEEEKQAAEEESGAARANRTKFFEVVIPVVPFVTHRSARDLLDDTIGDELKGGISNDLIDLAGKHVADMRLIKNIRNEYAIFKRRVLEASQLDLDENRMLAMMLYKSIHLRDFENIKLGESQIDELYRKSRRLIDVSIASIDTQLREKRRRRRQASIPSDRAEAFGAALVEYVERVLRHAPSVLKLRGVAAWKLGEITIDVEKISGPAFWEDLGTSDEPLKVIVYRNGTSTLQFEFEVADIERVLGTQIDAKNVVEAELKQIDADIANLEAELVSLRGADMTELTKLERFRLADGSDESTFDELVDKHLTSSLARELLRAGYIDRNFTLYTSPFYATRLSEAAANFLMKNVDRNQPDLNFELKEKDVRLLIEERGYSFLSTPAGLNIYVLDYLLSSEEAGARAVVEYLLTIGEQGEQFVLSYFASGMAPEHLVKMLTPRWSKILLFLVTKADVEESRRNTLIDSALRAVAPDVEYVINDAVASELASLYEAFSVFTDKDVTEAEAIAVSSIVKSSGTKIDNLSVLGPPMRRAIVQDGAYNIARDNLLLAIAGAGSNLSLDAIKEANILVYERVFQDIEAYLRAIPETEPTIAHVEAFPRIVRDIAVAAPSRLEAVVNRAADECIVETLEDVEEDVAAPVLARLGRFAPSFDNIMTYLGWSEVVDKSLITFLGDIDMISETTDADEPEKVALALQLVQAEGLKPSKRAALVDSLALGDRLDVEQVPVEEGELYGELLRYRLIADGADTYAALEGTSWETRKAYIVSSSEFENFATPEIVGTDLANLLADQDIDISVKKAITAEAEAYASIANRSGLKMLATCVLGDGGAVSIDTLKRFAEAGVATDTLLALLVPILPDISIAELTELLKEIGGAFAKLAGATGKRPLIQRTDSAEALVARLTELGVVSQATNVGSKMRVNMKRS</sequence>
<keyword evidence="3" id="KW-0812">Transmembrane</keyword>
<accession>A0A2H1KXY2</accession>
<keyword evidence="1" id="KW-0175">Coiled coil</keyword>
<feature type="domain" description="YobI-like P-loop NTPase" evidence="4">
    <location>
        <begin position="38"/>
        <end position="434"/>
    </location>
</feature>